<sequence length="223" mass="24353">MTTATLTLQPQGGEPITLTRYRVVVAGYTGRDEAQVRHHIDELAAIGVAPPPQVPMLYPMDADSATTAQEVPVAGNNTSGEVEPVYIRHAGRWYLGVGSDHTDRTLETVDIGESKQACPKPVGREVIAINDWAEFDWDACQASSRVDDVLYQSGSLAGLRRPDNLLPIVTDRLDDLGDDDLVCFGGTLPLIDGKFVPGRRWDIEIVLPQGQTLTHTYTTTKEN</sequence>
<dbReference type="Pfam" id="PF11010">
    <property type="entry name" value="DUF2848"/>
    <property type="match status" value="1"/>
</dbReference>
<organism evidence="1 2">
    <name type="scientific">Gordonia asplenii</name>
    <dbReference type="NCBI Taxonomy" id="2725283"/>
    <lineage>
        <taxon>Bacteria</taxon>
        <taxon>Bacillati</taxon>
        <taxon>Actinomycetota</taxon>
        <taxon>Actinomycetes</taxon>
        <taxon>Mycobacteriales</taxon>
        <taxon>Gordoniaceae</taxon>
        <taxon>Gordonia</taxon>
    </lineage>
</organism>
<evidence type="ECO:0000313" key="2">
    <source>
        <dbReference type="Proteomes" id="UP000550729"/>
    </source>
</evidence>
<dbReference type="AlphaFoldDB" id="A0A848KRH5"/>
<evidence type="ECO:0000313" key="1">
    <source>
        <dbReference type="EMBL" id="NMO01564.1"/>
    </source>
</evidence>
<name>A0A848KRH5_9ACTN</name>
<comment type="caution">
    <text evidence="1">The sequence shown here is derived from an EMBL/GenBank/DDBJ whole genome shotgun (WGS) entry which is preliminary data.</text>
</comment>
<dbReference type="EMBL" id="JABBNB010000008">
    <property type="protein sequence ID" value="NMO01564.1"/>
    <property type="molecule type" value="Genomic_DNA"/>
</dbReference>
<gene>
    <name evidence="1" type="ORF">HH308_10100</name>
</gene>
<dbReference type="Proteomes" id="UP000550729">
    <property type="component" value="Unassembled WGS sequence"/>
</dbReference>
<dbReference type="InterPro" id="IPR021269">
    <property type="entry name" value="DUF2848"/>
</dbReference>
<protein>
    <submittedName>
        <fullName evidence="1">DUF2848 family protein</fullName>
    </submittedName>
</protein>
<reference evidence="1 2" key="1">
    <citation type="submission" date="2020-04" db="EMBL/GenBank/DDBJ databases">
        <title>Gordonia sp. nov. TBRC 11910.</title>
        <authorList>
            <person name="Suriyachadkun C."/>
        </authorList>
    </citation>
    <scope>NUCLEOTIDE SEQUENCE [LARGE SCALE GENOMIC DNA]</scope>
    <source>
        <strain evidence="1 2">TBRC 11910</strain>
    </source>
</reference>
<proteinExistence type="predicted"/>
<keyword evidence="2" id="KW-1185">Reference proteome</keyword>
<accession>A0A848KRH5</accession>